<dbReference type="CDD" id="cd05389">
    <property type="entry name" value="CobQ_N"/>
    <property type="match status" value="1"/>
</dbReference>
<dbReference type="InterPro" id="IPR002586">
    <property type="entry name" value="CobQ/CobB/MinD/ParA_Nub-bd_dom"/>
</dbReference>
<reference evidence="7 8" key="1">
    <citation type="submission" date="2017-09" db="EMBL/GenBank/DDBJ databases">
        <title>Depth-based differentiation of microbial function through sediment-hosted aquifers and enrichment of novel symbionts in the deep terrestrial subsurface.</title>
        <authorList>
            <person name="Probst A.J."/>
            <person name="Ladd B."/>
            <person name="Jarett J.K."/>
            <person name="Geller-Mcgrath D.E."/>
            <person name="Sieber C.M."/>
            <person name="Emerson J.B."/>
            <person name="Anantharaman K."/>
            <person name="Thomas B.C."/>
            <person name="Malmstrom R."/>
            <person name="Stieglmeier M."/>
            <person name="Klingl A."/>
            <person name="Woyke T."/>
            <person name="Ryan C.M."/>
            <person name="Banfield J.F."/>
        </authorList>
    </citation>
    <scope>NUCLEOTIDE SEQUENCE [LARGE SCALE GENOMIC DNA]</scope>
    <source>
        <strain evidence="7">CG11_big_fil_rev_8_21_14_0_20_42_13</strain>
    </source>
</reference>
<evidence type="ECO:0000259" key="5">
    <source>
        <dbReference type="Pfam" id="PF01656"/>
    </source>
</evidence>
<feature type="active site" description="Nucleophile" evidence="4">
    <location>
        <position position="330"/>
    </location>
</feature>
<dbReference type="InterPro" id="IPR033949">
    <property type="entry name" value="CobQ_GATase1"/>
</dbReference>
<evidence type="ECO:0000256" key="3">
    <source>
        <dbReference type="ARBA" id="ARBA00022962"/>
    </source>
</evidence>
<feature type="domain" description="CobB/CobQ-like glutamine amidotransferase" evidence="6">
    <location>
        <begin position="251"/>
        <end position="443"/>
    </location>
</feature>
<dbReference type="InterPro" id="IPR027417">
    <property type="entry name" value="P-loop_NTPase"/>
</dbReference>
<dbReference type="PROSITE" id="PS51274">
    <property type="entry name" value="GATASE_COBBQ"/>
    <property type="match status" value="1"/>
</dbReference>
<dbReference type="GO" id="GO:0015420">
    <property type="term" value="F:ABC-type vitamin B12 transporter activity"/>
    <property type="evidence" value="ECO:0007669"/>
    <property type="project" value="UniProtKB-UniRule"/>
</dbReference>
<evidence type="ECO:0000256" key="1">
    <source>
        <dbReference type="ARBA" id="ARBA00004953"/>
    </source>
</evidence>
<dbReference type="AlphaFoldDB" id="A0A2H0LZW2"/>
<dbReference type="PANTHER" id="PTHR21343:SF1">
    <property type="entry name" value="COBYRIC ACID SYNTHASE"/>
    <property type="match status" value="1"/>
</dbReference>
<dbReference type="Pfam" id="PF07685">
    <property type="entry name" value="GATase_3"/>
    <property type="match status" value="1"/>
</dbReference>
<evidence type="ECO:0000313" key="7">
    <source>
        <dbReference type="EMBL" id="PIQ89926.1"/>
    </source>
</evidence>
<dbReference type="Proteomes" id="UP000229641">
    <property type="component" value="Unassembled WGS sequence"/>
</dbReference>
<dbReference type="SUPFAM" id="SSF52540">
    <property type="entry name" value="P-loop containing nucleoside triphosphate hydrolases"/>
    <property type="match status" value="1"/>
</dbReference>
<accession>A0A2H0LZW2</accession>
<sequence length="494" mass="55038">MVQGTGSYVGKSVIVSALCRIFKQDGFSVAPFKAQNMALNSFVTREGDEMGRAQVTQAEAAGIEPNVDMNPILLKPSGDVKAQVIVKGHPVGNMSGRDYYKHRAKLLKVVSGSFRRLRDNYDIVVIEGAGSPAEVNLRRNDLVNMKMAQIADCSVILVGDINVGGVFAWLVGTLELLTKTERRRIKGVLINKFRGDIKILKPGLDFLEKKIKRPVLGVIPYFHDINIPEEDSIAKERYDLFNQKRKAGRINIEVIYLPHISNFTDFDPLEKEAGVNLRYIVPGAELGEADCIIIPGSKNTIDDLLYLKKSGLAPAIMDRHKRGAVIVGICGGYQMLGRSIKDVYAVESRRKVISGLGMLPLTTEILKDKLAHQVEAKDMIFNSGSVRGYEIHMGRSAPASFLKPVFEISRRSGRRVRIKDGLSAGDKKVWGTYIHGIFDNDAFRKRFLDFLGNGRAKNRVSGLSFLEAKEKEYDKLADLVRKNIDLKRIYAIMK</sequence>
<dbReference type="InterPro" id="IPR029062">
    <property type="entry name" value="Class_I_gatase-like"/>
</dbReference>
<dbReference type="PANTHER" id="PTHR21343">
    <property type="entry name" value="DETHIOBIOTIN SYNTHETASE"/>
    <property type="match status" value="1"/>
</dbReference>
<keyword evidence="2 4" id="KW-0169">Cobalamin biosynthesis</keyword>
<comment type="caution">
    <text evidence="7">The sequence shown here is derived from an EMBL/GenBank/DDBJ whole genome shotgun (WGS) entry which is preliminary data.</text>
</comment>
<dbReference type="Gene3D" id="3.40.50.300">
    <property type="entry name" value="P-loop containing nucleotide triphosphate hydrolases"/>
    <property type="match status" value="1"/>
</dbReference>
<gene>
    <name evidence="4" type="primary">cobQ</name>
    <name evidence="7" type="ORF">COV72_00605</name>
</gene>
<keyword evidence="3 4" id="KW-0315">Glutamine amidotransferase</keyword>
<dbReference type="Pfam" id="PF01656">
    <property type="entry name" value="CbiA"/>
    <property type="match status" value="1"/>
</dbReference>
<dbReference type="InterPro" id="IPR047045">
    <property type="entry name" value="CobQ_N"/>
</dbReference>
<evidence type="ECO:0000256" key="2">
    <source>
        <dbReference type="ARBA" id="ARBA00022573"/>
    </source>
</evidence>
<protein>
    <recommendedName>
        <fullName evidence="4">Cobyric acid synthase</fullName>
    </recommendedName>
</protein>
<comment type="pathway">
    <text evidence="1 4">Cofactor biosynthesis; adenosylcobalamin biosynthesis.</text>
</comment>
<feature type="active site" evidence="4">
    <location>
        <position position="435"/>
    </location>
</feature>
<comment type="function">
    <text evidence="4">Catalyzes amidations at positions B, D, E, and G on adenosylcobyrinic A,C-diamide. NH(2) groups are provided by glutamine, and one molecule of ATP is hydrogenolyzed for each amidation.</text>
</comment>
<dbReference type="EMBL" id="PCWA01000010">
    <property type="protein sequence ID" value="PIQ89926.1"/>
    <property type="molecule type" value="Genomic_DNA"/>
</dbReference>
<dbReference type="SUPFAM" id="SSF52317">
    <property type="entry name" value="Class I glutamine amidotransferase-like"/>
    <property type="match status" value="1"/>
</dbReference>
<dbReference type="NCBIfam" id="NF001989">
    <property type="entry name" value="PRK00784.1"/>
    <property type="match status" value="1"/>
</dbReference>
<dbReference type="UniPathway" id="UPA00148"/>
<name>A0A2H0LZW2_9BACT</name>
<dbReference type="InterPro" id="IPR011698">
    <property type="entry name" value="GATase_3"/>
</dbReference>
<evidence type="ECO:0000256" key="4">
    <source>
        <dbReference type="HAMAP-Rule" id="MF_00028"/>
    </source>
</evidence>
<proteinExistence type="inferred from homology"/>
<dbReference type="GO" id="GO:0003824">
    <property type="term" value="F:catalytic activity"/>
    <property type="evidence" value="ECO:0007669"/>
    <property type="project" value="InterPro"/>
</dbReference>
<dbReference type="HAMAP" id="MF_00028">
    <property type="entry name" value="CobQ"/>
    <property type="match status" value="1"/>
</dbReference>
<dbReference type="GO" id="GO:0009236">
    <property type="term" value="P:cobalamin biosynthetic process"/>
    <property type="evidence" value="ECO:0007669"/>
    <property type="project" value="UniProtKB-UniRule"/>
</dbReference>
<dbReference type="InterPro" id="IPR004459">
    <property type="entry name" value="CobQ_synth"/>
</dbReference>
<comment type="similarity">
    <text evidence="4">Belongs to the CobB/CobQ family. CobQ subfamily.</text>
</comment>
<evidence type="ECO:0000313" key="8">
    <source>
        <dbReference type="Proteomes" id="UP000229641"/>
    </source>
</evidence>
<organism evidence="7 8">
    <name type="scientific">Candidatus Ghiorseimicrobium undicola</name>
    <dbReference type="NCBI Taxonomy" id="1974746"/>
    <lineage>
        <taxon>Bacteria</taxon>
        <taxon>Pseudomonadati</taxon>
        <taxon>Candidatus Omnitrophota</taxon>
        <taxon>Candidatus Ghiorseimicrobium</taxon>
    </lineage>
</organism>
<dbReference type="CDD" id="cd01750">
    <property type="entry name" value="GATase1_CobQ"/>
    <property type="match status" value="1"/>
</dbReference>
<dbReference type="NCBIfam" id="TIGR00313">
    <property type="entry name" value="cobQ"/>
    <property type="match status" value="1"/>
</dbReference>
<feature type="domain" description="CobQ/CobB/MinD/ParA nucleotide binding" evidence="5">
    <location>
        <begin position="1"/>
        <end position="226"/>
    </location>
</feature>
<dbReference type="Gene3D" id="3.40.50.880">
    <property type="match status" value="1"/>
</dbReference>
<evidence type="ECO:0000259" key="6">
    <source>
        <dbReference type="Pfam" id="PF07685"/>
    </source>
</evidence>